<evidence type="ECO:0000313" key="4">
    <source>
        <dbReference type="EnsemblFungi" id="EJT75547"/>
    </source>
</evidence>
<reference evidence="5" key="1">
    <citation type="submission" date="2010-07" db="EMBL/GenBank/DDBJ databases">
        <title>The genome sequence of Gaeumannomyces graminis var. tritici strain R3-111a-1.</title>
        <authorList>
            <consortium name="The Broad Institute Genome Sequencing Platform"/>
            <person name="Ma L.-J."/>
            <person name="Dead R."/>
            <person name="Young S."/>
            <person name="Zeng Q."/>
            <person name="Koehrsen M."/>
            <person name="Alvarado L."/>
            <person name="Berlin A."/>
            <person name="Chapman S.B."/>
            <person name="Chen Z."/>
            <person name="Freedman E."/>
            <person name="Gellesch M."/>
            <person name="Goldberg J."/>
            <person name="Griggs A."/>
            <person name="Gujja S."/>
            <person name="Heilman E.R."/>
            <person name="Heiman D."/>
            <person name="Hepburn T."/>
            <person name="Howarth C."/>
            <person name="Jen D."/>
            <person name="Larson L."/>
            <person name="Mehta T."/>
            <person name="Neiman D."/>
            <person name="Pearson M."/>
            <person name="Roberts A."/>
            <person name="Saif S."/>
            <person name="Shea T."/>
            <person name="Shenoy N."/>
            <person name="Sisk P."/>
            <person name="Stolte C."/>
            <person name="Sykes S."/>
            <person name="Walk T."/>
            <person name="White J."/>
            <person name="Yandava C."/>
            <person name="Haas B."/>
            <person name="Nusbaum C."/>
            <person name="Birren B."/>
        </authorList>
    </citation>
    <scope>NUCLEOTIDE SEQUENCE [LARGE SCALE GENOMIC DNA]</scope>
    <source>
        <strain evidence="5">R3-111a-1</strain>
    </source>
</reference>
<gene>
    <name evidence="4" type="primary">20345938</name>
    <name evidence="3" type="ORF">GGTG_05480</name>
</gene>
<name>J3NW17_GAET3</name>
<dbReference type="STRING" id="644352.J3NW17"/>
<dbReference type="Pfam" id="PF07110">
    <property type="entry name" value="EthD"/>
    <property type="match status" value="1"/>
</dbReference>
<dbReference type="HOGENOM" id="CLU_115019_3_1_1"/>
<reference evidence="3" key="2">
    <citation type="submission" date="2010-07" db="EMBL/GenBank/DDBJ databases">
        <authorList>
            <consortium name="The Broad Institute Genome Sequencing Platform"/>
            <consortium name="Broad Institute Genome Sequencing Center for Infectious Disease"/>
            <person name="Ma L.-J."/>
            <person name="Dead R."/>
            <person name="Young S."/>
            <person name="Zeng Q."/>
            <person name="Koehrsen M."/>
            <person name="Alvarado L."/>
            <person name="Berlin A."/>
            <person name="Chapman S.B."/>
            <person name="Chen Z."/>
            <person name="Freedman E."/>
            <person name="Gellesch M."/>
            <person name="Goldberg J."/>
            <person name="Griggs A."/>
            <person name="Gujja S."/>
            <person name="Heilman E.R."/>
            <person name="Heiman D."/>
            <person name="Hepburn T."/>
            <person name="Howarth C."/>
            <person name="Jen D."/>
            <person name="Larson L."/>
            <person name="Mehta T."/>
            <person name="Neiman D."/>
            <person name="Pearson M."/>
            <person name="Roberts A."/>
            <person name="Saif S."/>
            <person name="Shea T."/>
            <person name="Shenoy N."/>
            <person name="Sisk P."/>
            <person name="Stolte C."/>
            <person name="Sykes S."/>
            <person name="Walk T."/>
            <person name="White J."/>
            <person name="Yandava C."/>
            <person name="Haas B."/>
            <person name="Nusbaum C."/>
            <person name="Birren B."/>
        </authorList>
    </citation>
    <scope>NUCLEOTIDE SEQUENCE</scope>
    <source>
        <strain evidence="3">R3-111a-1</strain>
    </source>
</reference>
<comment type="similarity">
    <text evidence="1">Belongs to the tpcK family.</text>
</comment>
<dbReference type="GO" id="GO:0016491">
    <property type="term" value="F:oxidoreductase activity"/>
    <property type="evidence" value="ECO:0007669"/>
    <property type="project" value="InterPro"/>
</dbReference>
<dbReference type="AlphaFoldDB" id="J3NW17"/>
<evidence type="ECO:0000313" key="3">
    <source>
        <dbReference type="EMBL" id="EJT75547.1"/>
    </source>
</evidence>
<evidence type="ECO:0000256" key="1">
    <source>
        <dbReference type="ARBA" id="ARBA00005986"/>
    </source>
</evidence>
<accession>J3NW17</accession>
<sequence>MATRNSPDLPALTGPPLKPGKYVKLSVHFKKRPDISDEYFFTYWANNHVSAFLATTVGHGKIKGYSQHHVTAEMKEMAKGLGMPVLDCDGVSELWAESAEDFKGLFELPEVRKIAADDNPIFSLPPDSVVLGFDHVIWDRREGTKEGTE</sequence>
<dbReference type="EMBL" id="GL385397">
    <property type="protein sequence ID" value="EJT75547.1"/>
    <property type="molecule type" value="Genomic_DNA"/>
</dbReference>
<reference evidence="4" key="5">
    <citation type="submission" date="2018-04" db="UniProtKB">
        <authorList>
            <consortium name="EnsemblFungi"/>
        </authorList>
    </citation>
    <scope>IDENTIFICATION</scope>
    <source>
        <strain evidence="4">R3-111a-1</strain>
    </source>
</reference>
<dbReference type="GeneID" id="20345938"/>
<keyword evidence="5" id="KW-1185">Reference proteome</keyword>
<evidence type="ECO:0000259" key="2">
    <source>
        <dbReference type="Pfam" id="PF07110"/>
    </source>
</evidence>
<reference evidence="3" key="3">
    <citation type="submission" date="2010-09" db="EMBL/GenBank/DDBJ databases">
        <title>Annotation of Gaeumannomyces graminis var. tritici R3-111a-1.</title>
        <authorList>
            <consortium name="The Broad Institute Genome Sequencing Platform"/>
            <person name="Ma L.-J."/>
            <person name="Dead R."/>
            <person name="Young S.K."/>
            <person name="Zeng Q."/>
            <person name="Gargeya S."/>
            <person name="Fitzgerald M."/>
            <person name="Haas B."/>
            <person name="Abouelleil A."/>
            <person name="Alvarado L."/>
            <person name="Arachchi H.M."/>
            <person name="Berlin A."/>
            <person name="Brown A."/>
            <person name="Chapman S.B."/>
            <person name="Chen Z."/>
            <person name="Dunbar C."/>
            <person name="Freedman E."/>
            <person name="Gearin G."/>
            <person name="Gellesch M."/>
            <person name="Goldberg J."/>
            <person name="Griggs A."/>
            <person name="Gujja S."/>
            <person name="Heiman D."/>
            <person name="Howarth C."/>
            <person name="Larson L."/>
            <person name="Lui A."/>
            <person name="MacDonald P.J.P."/>
            <person name="Mehta T."/>
            <person name="Montmayeur A."/>
            <person name="Murphy C."/>
            <person name="Neiman D."/>
            <person name="Pearson M."/>
            <person name="Priest M."/>
            <person name="Roberts A."/>
            <person name="Saif S."/>
            <person name="Shea T."/>
            <person name="Shenoy N."/>
            <person name="Sisk P."/>
            <person name="Stolte C."/>
            <person name="Sykes S."/>
            <person name="Yandava C."/>
            <person name="Wortman J."/>
            <person name="Nusbaum C."/>
            <person name="Birren B."/>
        </authorList>
    </citation>
    <scope>NUCLEOTIDE SEQUENCE</scope>
    <source>
        <strain evidence="3">R3-111a-1</strain>
    </source>
</reference>
<evidence type="ECO:0000313" key="5">
    <source>
        <dbReference type="Proteomes" id="UP000006039"/>
    </source>
</evidence>
<dbReference type="SUPFAM" id="SSF54909">
    <property type="entry name" value="Dimeric alpha+beta barrel"/>
    <property type="match status" value="1"/>
</dbReference>
<dbReference type="OrthoDB" id="3454835at2759"/>
<dbReference type="VEuPathDB" id="FungiDB:GGTG_05480"/>
<reference evidence="4" key="4">
    <citation type="journal article" date="2015" name="G3 (Bethesda)">
        <title>Genome sequences of three phytopathogenic species of the Magnaporthaceae family of fungi.</title>
        <authorList>
            <person name="Okagaki L.H."/>
            <person name="Nunes C.C."/>
            <person name="Sailsbery J."/>
            <person name="Clay B."/>
            <person name="Brown D."/>
            <person name="John T."/>
            <person name="Oh Y."/>
            <person name="Young N."/>
            <person name="Fitzgerald M."/>
            <person name="Haas B.J."/>
            <person name="Zeng Q."/>
            <person name="Young S."/>
            <person name="Adiconis X."/>
            <person name="Fan L."/>
            <person name="Levin J.Z."/>
            <person name="Mitchell T.K."/>
            <person name="Okubara P.A."/>
            <person name="Farman M.L."/>
            <person name="Kohn L.M."/>
            <person name="Birren B."/>
            <person name="Ma L.-J."/>
            <person name="Dean R.A."/>
        </authorList>
    </citation>
    <scope>NUCLEOTIDE SEQUENCE</scope>
    <source>
        <strain evidence="4">R3-111a-1</strain>
    </source>
</reference>
<dbReference type="eggNOG" id="ENOG502STMR">
    <property type="taxonomic scope" value="Eukaryota"/>
</dbReference>
<feature type="domain" description="EthD" evidence="2">
    <location>
        <begin position="32"/>
        <end position="118"/>
    </location>
</feature>
<dbReference type="InterPro" id="IPR011008">
    <property type="entry name" value="Dimeric_a/b-barrel"/>
</dbReference>
<dbReference type="InterPro" id="IPR009799">
    <property type="entry name" value="EthD_dom"/>
</dbReference>
<protein>
    <recommendedName>
        <fullName evidence="2">EthD domain-containing protein</fullName>
    </recommendedName>
</protein>
<dbReference type="RefSeq" id="XP_009221547.1">
    <property type="nucleotide sequence ID" value="XM_009223283.1"/>
</dbReference>
<dbReference type="EnsemblFungi" id="EJT75547">
    <property type="protein sequence ID" value="EJT75547"/>
    <property type="gene ID" value="GGTG_05480"/>
</dbReference>
<organism evidence="3">
    <name type="scientific">Gaeumannomyces tritici (strain R3-111a-1)</name>
    <name type="common">Wheat and barley take-all root rot fungus</name>
    <name type="synonym">Gaeumannomyces graminis var. tritici</name>
    <dbReference type="NCBI Taxonomy" id="644352"/>
    <lineage>
        <taxon>Eukaryota</taxon>
        <taxon>Fungi</taxon>
        <taxon>Dikarya</taxon>
        <taxon>Ascomycota</taxon>
        <taxon>Pezizomycotina</taxon>
        <taxon>Sordariomycetes</taxon>
        <taxon>Sordariomycetidae</taxon>
        <taxon>Magnaporthales</taxon>
        <taxon>Magnaporthaceae</taxon>
        <taxon>Gaeumannomyces</taxon>
    </lineage>
</organism>
<dbReference type="Gene3D" id="3.30.70.100">
    <property type="match status" value="1"/>
</dbReference>
<proteinExistence type="inferred from homology"/>
<dbReference type="Proteomes" id="UP000006039">
    <property type="component" value="Unassembled WGS sequence"/>
</dbReference>